<dbReference type="AlphaFoldDB" id="A0A0C9VEU3"/>
<dbReference type="HOGENOM" id="CLU_671154_0_0_1"/>
<dbReference type="Proteomes" id="UP000054279">
    <property type="component" value="Unassembled WGS sequence"/>
</dbReference>
<organism evidence="2 3">
    <name type="scientific">Sphaerobolus stellatus (strain SS14)</name>
    <dbReference type="NCBI Taxonomy" id="990650"/>
    <lineage>
        <taxon>Eukaryota</taxon>
        <taxon>Fungi</taxon>
        <taxon>Dikarya</taxon>
        <taxon>Basidiomycota</taxon>
        <taxon>Agaricomycotina</taxon>
        <taxon>Agaricomycetes</taxon>
        <taxon>Phallomycetidae</taxon>
        <taxon>Geastrales</taxon>
        <taxon>Sphaerobolaceae</taxon>
        <taxon>Sphaerobolus</taxon>
    </lineage>
</organism>
<accession>A0A0C9VEU3</accession>
<feature type="region of interest" description="Disordered" evidence="1">
    <location>
        <begin position="201"/>
        <end position="267"/>
    </location>
</feature>
<sequence length="410" mass="43429">MSSIPVTPSNALTTRNNRMQFPLPHMLAQAQYCRCHFTLGSRGGRLPSTPTMPRPFAAAAEAVFELTAFAVPYARAPSEQRNASASDGVSASLKKAPVIQSILPRPPTPPPSPPKPVYAKIAPTTPTKWKIPVASASLLPPLPSQNPNASFEPEFDHCTDSPPNAFATLPPGAAKPTPPSALTTPTTTSVNIATYFTALTHSPTTSSPTLHPISTRPITPSKSTTTSFSPSTPLGPWMASKPRAASNKGRATSPTASGRAISPGSSVNRAASPISGVNGCVRAVSLVHNGSASAAIGGTYYLESPAVKARKPNKKRTDNLLFLMSYFLFNEMLHFKLSNTNFTDDLYWRLDDGTPYVAKPGVAGVATLELIGRFRHDQFFCLSSLGIICTPSPFEDSVASAYLTAPAELN</sequence>
<feature type="region of interest" description="Disordered" evidence="1">
    <location>
        <begin position="164"/>
        <end position="186"/>
    </location>
</feature>
<protein>
    <submittedName>
        <fullName evidence="2">Uncharacterized protein</fullName>
    </submittedName>
</protein>
<name>A0A0C9VEU3_SPHS4</name>
<proteinExistence type="predicted"/>
<reference evidence="2 3" key="1">
    <citation type="submission" date="2014-06" db="EMBL/GenBank/DDBJ databases">
        <title>Evolutionary Origins and Diversification of the Mycorrhizal Mutualists.</title>
        <authorList>
            <consortium name="DOE Joint Genome Institute"/>
            <consortium name="Mycorrhizal Genomics Consortium"/>
            <person name="Kohler A."/>
            <person name="Kuo A."/>
            <person name="Nagy L.G."/>
            <person name="Floudas D."/>
            <person name="Copeland A."/>
            <person name="Barry K.W."/>
            <person name="Cichocki N."/>
            <person name="Veneault-Fourrey C."/>
            <person name="LaButti K."/>
            <person name="Lindquist E.A."/>
            <person name="Lipzen A."/>
            <person name="Lundell T."/>
            <person name="Morin E."/>
            <person name="Murat C."/>
            <person name="Riley R."/>
            <person name="Ohm R."/>
            <person name="Sun H."/>
            <person name="Tunlid A."/>
            <person name="Henrissat B."/>
            <person name="Grigoriev I.V."/>
            <person name="Hibbett D.S."/>
            <person name="Martin F."/>
        </authorList>
    </citation>
    <scope>NUCLEOTIDE SEQUENCE [LARGE SCALE GENOMIC DNA]</scope>
    <source>
        <strain evidence="2 3">SS14</strain>
    </source>
</reference>
<evidence type="ECO:0000256" key="1">
    <source>
        <dbReference type="SAM" id="MobiDB-lite"/>
    </source>
</evidence>
<feature type="compositionally biased region" description="Low complexity" evidence="1">
    <location>
        <begin position="201"/>
        <end position="236"/>
    </location>
</feature>
<gene>
    <name evidence="2" type="ORF">M422DRAFT_261483</name>
</gene>
<keyword evidence="3" id="KW-1185">Reference proteome</keyword>
<evidence type="ECO:0000313" key="3">
    <source>
        <dbReference type="Proteomes" id="UP000054279"/>
    </source>
</evidence>
<evidence type="ECO:0000313" key="2">
    <source>
        <dbReference type="EMBL" id="KIJ36155.1"/>
    </source>
</evidence>
<dbReference type="EMBL" id="KN837181">
    <property type="protein sequence ID" value="KIJ36155.1"/>
    <property type="molecule type" value="Genomic_DNA"/>
</dbReference>